<evidence type="ECO:0000256" key="1">
    <source>
        <dbReference type="SAM" id="MobiDB-lite"/>
    </source>
</evidence>
<dbReference type="EMBL" id="RCNU01000002">
    <property type="protein sequence ID" value="RWQ97660.1"/>
    <property type="molecule type" value="Genomic_DNA"/>
</dbReference>
<dbReference type="GeneID" id="39594747"/>
<feature type="compositionally biased region" description="Low complexity" evidence="1">
    <location>
        <begin position="67"/>
        <end position="108"/>
    </location>
</feature>
<sequence length="137" mass="13424">MSRASVAPLSLDPKHVSCIRGRTVVTCSMCAGNAPRDSVCSRCDGHGFNVFICATCNPTAVTAASSAKGAAVTNTSSSATSAASSAAVSTSSSRGASVSGSPSNSIGAGASTRSWGRSDRRDGHGPGGIGTRSSRGV</sequence>
<keyword evidence="3" id="KW-1185">Reference proteome</keyword>
<proteinExistence type="predicted"/>
<name>A0A443I0S0_BYSSP</name>
<accession>A0A443I0S0</accession>
<evidence type="ECO:0000313" key="3">
    <source>
        <dbReference type="Proteomes" id="UP000283841"/>
    </source>
</evidence>
<comment type="caution">
    <text evidence="2">The sequence shown here is derived from an EMBL/GenBank/DDBJ whole genome shotgun (WGS) entry which is preliminary data.</text>
</comment>
<reference evidence="2 3" key="1">
    <citation type="journal article" date="2018" name="Front. Microbiol.">
        <title>Genomic and genetic insights into a cosmopolitan fungus, Paecilomyces variotii (Eurotiales).</title>
        <authorList>
            <person name="Urquhart A.S."/>
            <person name="Mondo S.J."/>
            <person name="Makela M.R."/>
            <person name="Hane J.K."/>
            <person name="Wiebenga A."/>
            <person name="He G."/>
            <person name="Mihaltcheva S."/>
            <person name="Pangilinan J."/>
            <person name="Lipzen A."/>
            <person name="Barry K."/>
            <person name="de Vries R.P."/>
            <person name="Grigoriev I.V."/>
            <person name="Idnurm A."/>
        </authorList>
    </citation>
    <scope>NUCLEOTIDE SEQUENCE [LARGE SCALE GENOMIC DNA]</scope>
    <source>
        <strain evidence="2 3">CBS 101075</strain>
    </source>
</reference>
<dbReference type="Proteomes" id="UP000283841">
    <property type="component" value="Unassembled WGS sequence"/>
</dbReference>
<feature type="region of interest" description="Disordered" evidence="1">
    <location>
        <begin position="67"/>
        <end position="137"/>
    </location>
</feature>
<evidence type="ECO:0000313" key="2">
    <source>
        <dbReference type="EMBL" id="RWQ97660.1"/>
    </source>
</evidence>
<gene>
    <name evidence="2" type="ORF">C8Q69DRAFT_144354</name>
</gene>
<organism evidence="2 3">
    <name type="scientific">Byssochlamys spectabilis</name>
    <name type="common">Paecilomyces variotii</name>
    <dbReference type="NCBI Taxonomy" id="264951"/>
    <lineage>
        <taxon>Eukaryota</taxon>
        <taxon>Fungi</taxon>
        <taxon>Dikarya</taxon>
        <taxon>Ascomycota</taxon>
        <taxon>Pezizomycotina</taxon>
        <taxon>Eurotiomycetes</taxon>
        <taxon>Eurotiomycetidae</taxon>
        <taxon>Eurotiales</taxon>
        <taxon>Thermoascaceae</taxon>
        <taxon>Paecilomyces</taxon>
    </lineage>
</organism>
<dbReference type="VEuPathDB" id="FungiDB:C8Q69DRAFT_144354"/>
<protein>
    <submittedName>
        <fullName evidence="2">Uncharacterized protein</fullName>
    </submittedName>
</protein>
<dbReference type="RefSeq" id="XP_028487305.1">
    <property type="nucleotide sequence ID" value="XM_028625470.1"/>
</dbReference>
<dbReference type="AlphaFoldDB" id="A0A443I0S0"/>